<keyword evidence="2" id="KW-0489">Methyltransferase</keyword>
<name>A0A7X8XTZ0_9BACT</name>
<dbReference type="PANTHER" id="PTHR43861">
    <property type="entry name" value="TRANS-ACONITATE 2-METHYLTRANSFERASE-RELATED"/>
    <property type="match status" value="1"/>
</dbReference>
<dbReference type="Proteomes" id="UP000585050">
    <property type="component" value="Unassembled WGS sequence"/>
</dbReference>
<keyword evidence="2" id="KW-0808">Transferase</keyword>
<dbReference type="Pfam" id="PF08241">
    <property type="entry name" value="Methyltransf_11"/>
    <property type="match status" value="1"/>
</dbReference>
<dbReference type="InterPro" id="IPR013216">
    <property type="entry name" value="Methyltransf_11"/>
</dbReference>
<dbReference type="AlphaFoldDB" id="A0A7X8XTZ0"/>
<gene>
    <name evidence="2" type="ORF">HGP29_01405</name>
</gene>
<proteinExistence type="predicted"/>
<dbReference type="InterPro" id="IPR029063">
    <property type="entry name" value="SAM-dependent_MTases_sf"/>
</dbReference>
<evidence type="ECO:0000259" key="1">
    <source>
        <dbReference type="Pfam" id="PF08241"/>
    </source>
</evidence>
<feature type="domain" description="Methyltransferase type 11" evidence="1">
    <location>
        <begin position="35"/>
        <end position="125"/>
    </location>
</feature>
<dbReference type="GO" id="GO:0008757">
    <property type="term" value="F:S-adenosylmethionine-dependent methyltransferase activity"/>
    <property type="evidence" value="ECO:0007669"/>
    <property type="project" value="InterPro"/>
</dbReference>
<comment type="caution">
    <text evidence="2">The sequence shown here is derived from an EMBL/GenBank/DDBJ whole genome shotgun (WGS) entry which is preliminary data.</text>
</comment>
<dbReference type="EMBL" id="JABAIL010000001">
    <property type="protein sequence ID" value="NLR89836.1"/>
    <property type="molecule type" value="Genomic_DNA"/>
</dbReference>
<protein>
    <submittedName>
        <fullName evidence="2">Methyltransferase domain-containing protein</fullName>
    </submittedName>
</protein>
<dbReference type="PANTHER" id="PTHR43861:SF1">
    <property type="entry name" value="TRANS-ACONITATE 2-METHYLTRANSFERASE"/>
    <property type="match status" value="1"/>
</dbReference>
<reference evidence="2 3" key="1">
    <citation type="submission" date="2020-04" db="EMBL/GenBank/DDBJ databases">
        <title>Flammeovirga sp. SR4, a novel species isolated from seawater.</title>
        <authorList>
            <person name="Wang X."/>
        </authorList>
    </citation>
    <scope>NUCLEOTIDE SEQUENCE [LARGE SCALE GENOMIC DNA]</scope>
    <source>
        <strain evidence="2 3">SR4</strain>
    </source>
</reference>
<dbReference type="RefSeq" id="WP_168880521.1">
    <property type="nucleotide sequence ID" value="NZ_JABAIL010000001.1"/>
</dbReference>
<evidence type="ECO:0000313" key="2">
    <source>
        <dbReference type="EMBL" id="NLR89836.1"/>
    </source>
</evidence>
<accession>A0A7X8XTZ0</accession>
<dbReference type="GO" id="GO:0032259">
    <property type="term" value="P:methylation"/>
    <property type="evidence" value="ECO:0007669"/>
    <property type="project" value="UniProtKB-KW"/>
</dbReference>
<evidence type="ECO:0000313" key="3">
    <source>
        <dbReference type="Proteomes" id="UP000585050"/>
    </source>
</evidence>
<dbReference type="Gene3D" id="3.40.50.150">
    <property type="entry name" value="Vaccinia Virus protein VP39"/>
    <property type="match status" value="1"/>
</dbReference>
<dbReference type="SUPFAM" id="SSF53335">
    <property type="entry name" value="S-adenosyl-L-methionine-dependent methyltransferases"/>
    <property type="match status" value="1"/>
</dbReference>
<dbReference type="CDD" id="cd02440">
    <property type="entry name" value="AdoMet_MTases"/>
    <property type="match status" value="1"/>
</dbReference>
<sequence length="251" mass="28717">MNWNAQLYNDKHAFVYAYGSSLLELLAPQPHESILDVGCGSGQLTAEIKEKAQHVVGFDYSESMIEDAKERHPDIDFYVKDASNFSFDESFDAVFSNAALHWVLQPQEAAECMYKALKPQGRFVIEMGGKDNVATIVDQLRASLLKRGYTTQAQKRVWFFPSVAEYAKILEDVGFRIKSIEHYDRPTALADEQTGVKDWLSMFGKSFFEEVPEAIQEEVKSEVQENVKAQFLKDGIWYADYKRLRVFAIKE</sequence>
<keyword evidence="3" id="KW-1185">Reference proteome</keyword>
<organism evidence="2 3">
    <name type="scientific">Flammeovirga agarivorans</name>
    <dbReference type="NCBI Taxonomy" id="2726742"/>
    <lineage>
        <taxon>Bacteria</taxon>
        <taxon>Pseudomonadati</taxon>
        <taxon>Bacteroidota</taxon>
        <taxon>Cytophagia</taxon>
        <taxon>Cytophagales</taxon>
        <taxon>Flammeovirgaceae</taxon>
        <taxon>Flammeovirga</taxon>
    </lineage>
</organism>